<dbReference type="Proteomes" id="UP000549394">
    <property type="component" value="Unassembled WGS sequence"/>
</dbReference>
<feature type="region of interest" description="Disordered" evidence="2">
    <location>
        <begin position="261"/>
        <end position="284"/>
    </location>
</feature>
<protein>
    <submittedName>
        <fullName evidence="3">DgyrCDS8875</fullName>
    </submittedName>
</protein>
<feature type="region of interest" description="Disordered" evidence="2">
    <location>
        <begin position="398"/>
        <end position="433"/>
    </location>
</feature>
<dbReference type="InterPro" id="IPR040119">
    <property type="entry name" value="C10orf67-like"/>
</dbReference>
<reference evidence="3 4" key="1">
    <citation type="submission" date="2020-08" db="EMBL/GenBank/DDBJ databases">
        <authorList>
            <person name="Hejnol A."/>
        </authorList>
    </citation>
    <scope>NUCLEOTIDE SEQUENCE [LARGE SCALE GENOMIC DNA]</scope>
</reference>
<feature type="coiled-coil region" evidence="1">
    <location>
        <begin position="36"/>
        <end position="91"/>
    </location>
</feature>
<evidence type="ECO:0000313" key="3">
    <source>
        <dbReference type="EMBL" id="CAD5120302.1"/>
    </source>
</evidence>
<feature type="region of interest" description="Disordered" evidence="2">
    <location>
        <begin position="350"/>
        <end position="376"/>
    </location>
</feature>
<dbReference type="PANTHER" id="PTHR22382:SF7">
    <property type="entry name" value="RIKEN CDNA 4921504E06 GENE"/>
    <property type="match status" value="1"/>
</dbReference>
<comment type="caution">
    <text evidence="3">The sequence shown here is derived from an EMBL/GenBank/DDBJ whole genome shotgun (WGS) entry which is preliminary data.</text>
</comment>
<keyword evidence="1" id="KW-0175">Coiled coil</keyword>
<name>A0A7I8VVP4_9ANNE</name>
<dbReference type="OrthoDB" id="10027521at2759"/>
<proteinExistence type="predicted"/>
<gene>
    <name evidence="3" type="ORF">DGYR_LOCUS8415</name>
</gene>
<organism evidence="3 4">
    <name type="scientific">Dimorphilus gyrociliatus</name>
    <dbReference type="NCBI Taxonomy" id="2664684"/>
    <lineage>
        <taxon>Eukaryota</taxon>
        <taxon>Metazoa</taxon>
        <taxon>Spiralia</taxon>
        <taxon>Lophotrochozoa</taxon>
        <taxon>Annelida</taxon>
        <taxon>Polychaeta</taxon>
        <taxon>Polychaeta incertae sedis</taxon>
        <taxon>Dinophilidae</taxon>
        <taxon>Dimorphilus</taxon>
    </lineage>
</organism>
<keyword evidence="4" id="KW-1185">Reference proteome</keyword>
<evidence type="ECO:0000313" key="4">
    <source>
        <dbReference type="Proteomes" id="UP000549394"/>
    </source>
</evidence>
<evidence type="ECO:0000256" key="1">
    <source>
        <dbReference type="SAM" id="Coils"/>
    </source>
</evidence>
<sequence length="433" mass="50233">MKREHEDRVQTIRRAYQQQLADALARIGKLYAVRIREKMRKEKEKLSKGVGNLEDKIKELKDVIQRNETSMEMLQLQCEKLQRERDELKIRLEYPMDDESEFTVESEENQELIAAQAEVQGLKESLTHERSLNERHLANIKAEQDSNRALKGEIEKLKVELTQNKATIHQLNSEKELLQDSMAGDHKMAVSKLEKEKEEIRKEIIAQYEEKLKKAQQETADAIRESKNLSLSNTKDSDLKEARLKNDQLTSEITKLQQMLNQEKQKSRLAAKDAGSMEHERMMQDRLKAEVNRLKREMDKMQKSWEKKFAIMKQSMHALKDESYLRQNLQKQAANLHQASISYAVDTPDGIMGTKSMGPNRQRKLPPVSRSEEKKISQDLISYTVSAQSGRQTGIFSRLDENQVMSDNEEDLPEDIVPISPHRRPPTMGEVKN</sequence>
<dbReference type="AlphaFoldDB" id="A0A7I8VVP4"/>
<evidence type="ECO:0000256" key="2">
    <source>
        <dbReference type="SAM" id="MobiDB-lite"/>
    </source>
</evidence>
<dbReference type="EMBL" id="CAJFCJ010000012">
    <property type="protein sequence ID" value="CAD5120302.1"/>
    <property type="molecule type" value="Genomic_DNA"/>
</dbReference>
<feature type="compositionally biased region" description="Basic and acidic residues" evidence="2">
    <location>
        <begin position="275"/>
        <end position="284"/>
    </location>
</feature>
<dbReference type="PANTHER" id="PTHR22382">
    <property type="entry name" value="RIKEN CDNA 4921504E06 GENE"/>
    <property type="match status" value="1"/>
</dbReference>
<accession>A0A7I8VVP4</accession>